<keyword evidence="1" id="KW-0597">Phosphoprotein</keyword>
<reference evidence="18 19" key="1">
    <citation type="submission" date="2009-06" db="EMBL/GenBank/DDBJ databases">
        <title>The Genome Sequence of Loxodonta africana (African elephant).</title>
        <authorList>
            <person name="Di Palma F."/>
            <person name="Heiman D."/>
            <person name="Young S."/>
            <person name="Johnson J."/>
            <person name="Lander E.S."/>
            <person name="Lindblad-Toh K."/>
        </authorList>
    </citation>
    <scope>NUCLEOTIDE SEQUENCE [LARGE SCALE GENOMIC DNA]</scope>
    <source>
        <strain evidence="18 19">Isolate ISIS603380</strain>
    </source>
</reference>
<feature type="region of interest" description="Disordered" evidence="15">
    <location>
        <begin position="333"/>
        <end position="362"/>
    </location>
</feature>
<dbReference type="GO" id="GO:0005524">
    <property type="term" value="F:ATP binding"/>
    <property type="evidence" value="ECO:0007669"/>
    <property type="project" value="UniProtKB-UniRule"/>
</dbReference>
<dbReference type="InterPro" id="IPR041155">
    <property type="entry name" value="FERM_F1"/>
</dbReference>
<dbReference type="GO" id="GO:0072536">
    <property type="term" value="C:interleukin-23 receptor complex"/>
    <property type="evidence" value="ECO:0007669"/>
    <property type="project" value="Ensembl"/>
</dbReference>
<dbReference type="GO" id="GO:0032819">
    <property type="term" value="P:positive regulation of natural killer cell proliferation"/>
    <property type="evidence" value="ECO:0007669"/>
    <property type="project" value="Ensembl"/>
</dbReference>
<comment type="similarity">
    <text evidence="10">Belongs to the protein kinase superfamily. Tyr protein kinase family. JAK subfamily.</text>
</comment>
<dbReference type="InterPro" id="IPR016251">
    <property type="entry name" value="Tyr_kinase_non-rcpt_Jak/Tyk2"/>
</dbReference>
<keyword evidence="2 10" id="KW-0808">Transferase</keyword>
<reference evidence="18" key="3">
    <citation type="submission" date="2025-09" db="UniProtKB">
        <authorList>
            <consortium name="Ensembl"/>
        </authorList>
    </citation>
    <scope>IDENTIFICATION</scope>
    <source>
        <strain evidence="18">Isolate ISIS603380</strain>
    </source>
</reference>
<dbReference type="GO" id="GO:0008283">
    <property type="term" value="P:cell population proliferation"/>
    <property type="evidence" value="ECO:0007669"/>
    <property type="project" value="Ensembl"/>
</dbReference>
<evidence type="ECO:0000313" key="18">
    <source>
        <dbReference type="Ensembl" id="ENSLAFP00000003280.3"/>
    </source>
</evidence>
<dbReference type="InterPro" id="IPR011009">
    <property type="entry name" value="Kinase-like_dom_sf"/>
</dbReference>
<evidence type="ECO:0000256" key="6">
    <source>
        <dbReference type="ARBA" id="ARBA00022840"/>
    </source>
</evidence>
<dbReference type="SUPFAM" id="SSF47031">
    <property type="entry name" value="Second domain of FERM"/>
    <property type="match status" value="1"/>
</dbReference>
<dbReference type="GO" id="GO:0060337">
    <property type="term" value="P:type I interferon-mediated signaling pathway"/>
    <property type="evidence" value="ECO:0007669"/>
    <property type="project" value="Ensembl"/>
</dbReference>
<dbReference type="InterPro" id="IPR035963">
    <property type="entry name" value="FERM_2"/>
</dbReference>
<dbReference type="InterPro" id="IPR000980">
    <property type="entry name" value="SH2"/>
</dbReference>
<dbReference type="InterPro" id="IPR001245">
    <property type="entry name" value="Ser-Thr/Tyr_kinase_cat_dom"/>
</dbReference>
<dbReference type="PROSITE" id="PS50057">
    <property type="entry name" value="FERM_3"/>
    <property type="match status" value="1"/>
</dbReference>
<dbReference type="Pfam" id="PF18377">
    <property type="entry name" value="FERM_F2"/>
    <property type="match status" value="1"/>
</dbReference>
<dbReference type="InterPro" id="IPR000719">
    <property type="entry name" value="Prot_kinase_dom"/>
</dbReference>
<name>G3STB4_LOXAF</name>
<dbReference type="CDD" id="cd05080">
    <property type="entry name" value="PTKc_Tyk2_rpt2"/>
    <property type="match status" value="1"/>
</dbReference>
<dbReference type="PANTHER" id="PTHR45807:SF6">
    <property type="entry name" value="NON-RECEPTOR TYROSINE-PROTEIN KINASE TYK2"/>
    <property type="match status" value="1"/>
</dbReference>
<dbReference type="GO" id="GO:0035722">
    <property type="term" value="P:interleukin-12-mediated signaling pathway"/>
    <property type="evidence" value="ECO:0007669"/>
    <property type="project" value="Ensembl"/>
</dbReference>
<dbReference type="GO" id="GO:0038155">
    <property type="term" value="P:interleukin-23-mediated signaling pathway"/>
    <property type="evidence" value="ECO:0007669"/>
    <property type="project" value="Ensembl"/>
</dbReference>
<evidence type="ECO:0000256" key="5">
    <source>
        <dbReference type="ARBA" id="ARBA00022777"/>
    </source>
</evidence>
<dbReference type="GO" id="GO:0032729">
    <property type="term" value="P:positive regulation of type II interferon production"/>
    <property type="evidence" value="ECO:0007669"/>
    <property type="project" value="Ensembl"/>
</dbReference>
<dbReference type="PIRSF" id="PIRSF000636">
    <property type="entry name" value="TyrPK_Jak"/>
    <property type="match status" value="1"/>
</dbReference>
<dbReference type="GO" id="GO:1900182">
    <property type="term" value="P:positive regulation of protein localization to nucleus"/>
    <property type="evidence" value="ECO:0007669"/>
    <property type="project" value="Ensembl"/>
</dbReference>
<dbReference type="eggNOG" id="KOG0197">
    <property type="taxonomic scope" value="Eukaryota"/>
</dbReference>
<dbReference type="Gene3D" id="1.10.510.10">
    <property type="entry name" value="Transferase(Phosphotransferase) domain 1"/>
    <property type="match status" value="1"/>
</dbReference>
<comment type="catalytic activity">
    <reaction evidence="9 10 14">
        <text>L-tyrosyl-[protein] + ATP = O-phospho-L-tyrosyl-[protein] + ADP + H(+)</text>
        <dbReference type="Rhea" id="RHEA:10596"/>
        <dbReference type="Rhea" id="RHEA-COMP:10136"/>
        <dbReference type="Rhea" id="RHEA-COMP:20101"/>
        <dbReference type="ChEBI" id="CHEBI:15378"/>
        <dbReference type="ChEBI" id="CHEBI:30616"/>
        <dbReference type="ChEBI" id="CHEBI:46858"/>
        <dbReference type="ChEBI" id="CHEBI:61978"/>
        <dbReference type="ChEBI" id="CHEBI:456216"/>
        <dbReference type="EC" id="2.7.10.2"/>
    </reaction>
</comment>
<keyword evidence="19" id="KW-1185">Reference proteome</keyword>
<dbReference type="OMA" id="QAKHEFV"/>
<dbReference type="InterPro" id="IPR019749">
    <property type="entry name" value="Band_41_domain"/>
</dbReference>
<dbReference type="GO" id="GO:0035556">
    <property type="term" value="P:intracellular signal transduction"/>
    <property type="evidence" value="ECO:0007669"/>
    <property type="project" value="InterPro"/>
</dbReference>
<dbReference type="InterPro" id="IPR041381">
    <property type="entry name" value="JAK1-3/TYK2_PHL_dom"/>
</dbReference>
<evidence type="ECO:0000256" key="9">
    <source>
        <dbReference type="ARBA" id="ARBA00051245"/>
    </source>
</evidence>
<dbReference type="InterPro" id="IPR036860">
    <property type="entry name" value="SH2_dom_sf"/>
</dbReference>
<dbReference type="STRING" id="9785.ENSLAFP00000003280"/>
<evidence type="ECO:0000256" key="8">
    <source>
        <dbReference type="ARBA" id="ARBA00023137"/>
    </source>
</evidence>
<dbReference type="InterPro" id="IPR008266">
    <property type="entry name" value="Tyr_kinase_AS"/>
</dbReference>
<dbReference type="AlphaFoldDB" id="G3STB4"/>
<dbReference type="HOGENOM" id="CLU_008155_1_0_1"/>
<dbReference type="GO" id="GO:0060397">
    <property type="term" value="P:growth hormone receptor signaling pathway via JAK-STAT"/>
    <property type="evidence" value="ECO:0007669"/>
    <property type="project" value="TreeGrafter"/>
</dbReference>
<dbReference type="InterPro" id="IPR020635">
    <property type="entry name" value="Tyr_kinase_cat_dom"/>
</dbReference>
<dbReference type="GO" id="GO:0030154">
    <property type="term" value="P:cell differentiation"/>
    <property type="evidence" value="ECO:0007669"/>
    <property type="project" value="TreeGrafter"/>
</dbReference>
<keyword evidence="4 10" id="KW-0547">Nucleotide-binding</keyword>
<dbReference type="GeneTree" id="ENSGT00940000159869"/>
<dbReference type="Pfam" id="PF07714">
    <property type="entry name" value="PK_Tyr_Ser-Thr"/>
    <property type="match status" value="1"/>
</dbReference>
<sequence length="1169" mass="131138">TVQSMPLCRWGATARGSKPDGNGAQPMVSRGVLRVHLHWAGPGGGEPWVTFSEASLTAEEVCIYIAHKIGITPLCFNLFALFDAQGQVWLPPNHILEVPRDSSLNLHFRMRFYFRNWHGMNPQEPAVYRCGPPGAESSSDQAEHGLQFLDPASFEYIFEQGKHEFVNDVASLWELSSEEEIHHFKNESLGMAFLHLCHLALHRGVSLEEVAKKISFKDCIPRSFRSQIQQHNALTRLRLRSIFHKFLRAFQPSHLSQQLVMVKYLATLERLAPCFATEHIPVCHLELPAQAEGKLCYIQDHGQATLDPGKESALGPPTHEVLVTGTGGIQWRPVQAEGSGGSGSGSRNPQANLSGKKAQAQEVDLQPASRPKGLPWASFCDFQDISHLVVKEHHVSVYCQDNKCLELTLPSRATALSFVSLVDGYFRLTVDSSHYLCHEVAPPRLVMSIQDGIHGPLLDPFVLAKLQPEDGHYLIHWSSSHLYRLILTVAQRDQAQGSRSLRLRKFTIEQQAGTFTLEGWDRSFPSVGALRAALQDCSLRVGDDCFSLRRCCLPLSRELSNLIIMRGPAASTRPLNLSQLSFHRVCREEITQLSHLGQGTRTNVYEGLLRVKGRDSEEDKEEGGDPLSPSRGSGQELRVVLKVLDPSHHDITLAFYEIASLMSQVSHVHLAFVHGICVHGSESECPLPLLIGQLPLIPSPWPVVAIPEPLTCTPYPGYTPTLNLRPFPWLHLNSQIRPQLLTTPPQASLYPDPTPWLHHECLHLPPKTLYNPAPIFPLTSLALTLCDTALTSALQFNPAQSPLYLYPYCVSLKIPVLSTPSPASITSYECLTYEPAQRPSFRIILRDLTRLQPHNLVDVSAVSPDLPASDPTVFHKRYLKKIRELGEGHFGKVSLYCYDPTNDGTGEMVAVKSLKAGCGPQLRSGWKREIDILRRLYHEHIVKYKGCCEDPGEKSVQLVMEYVPLGSLRDYLPRHSVGLAQLLLFAQQICEGMAYLHAQHYIHRDLAARNVLLDNDRLVKIGDFGLAKAVPEGHEYYRVREDGDSPVFWYAPECLKECKFYYASDVWSFGVTLYELLTRCDFSQSPPLKFIELLGLTQGQMTVLRLTELLERGERLPRPEACPCEIYYLMKNCWEAEASFRPTFQNLIPILKTVHEKYQGQAPSVFSMC</sequence>
<dbReference type="PRINTS" id="PR01827">
    <property type="entry name" value="YKINASETYK2"/>
</dbReference>
<dbReference type="SMART" id="SM00252">
    <property type="entry name" value="SH2"/>
    <property type="match status" value="1"/>
</dbReference>
<dbReference type="GO" id="GO:0005856">
    <property type="term" value="C:cytoskeleton"/>
    <property type="evidence" value="ECO:0007669"/>
    <property type="project" value="UniProtKB-UniRule"/>
</dbReference>
<dbReference type="GO" id="GO:0005634">
    <property type="term" value="C:nucleus"/>
    <property type="evidence" value="ECO:0007669"/>
    <property type="project" value="Ensembl"/>
</dbReference>
<dbReference type="SUPFAM" id="SSF50729">
    <property type="entry name" value="PH domain-like"/>
    <property type="match status" value="1"/>
</dbReference>
<dbReference type="InParanoid" id="G3STB4"/>
<evidence type="ECO:0000256" key="4">
    <source>
        <dbReference type="ARBA" id="ARBA00022741"/>
    </source>
</evidence>
<dbReference type="InterPro" id="IPR041046">
    <property type="entry name" value="FERM_F2"/>
</dbReference>
<dbReference type="GO" id="GO:0005131">
    <property type="term" value="F:growth hormone receptor binding"/>
    <property type="evidence" value="ECO:0007669"/>
    <property type="project" value="Ensembl"/>
</dbReference>
<dbReference type="Ensembl" id="ENSLAFT00000003924.3">
    <property type="protein sequence ID" value="ENSLAFP00000003280.3"/>
    <property type="gene ID" value="ENSLAFG00000003922.3"/>
</dbReference>
<evidence type="ECO:0000256" key="14">
    <source>
        <dbReference type="RuleBase" id="RU362096"/>
    </source>
</evidence>
<proteinExistence type="inferred from homology"/>
<dbReference type="GO" id="GO:0005829">
    <property type="term" value="C:cytosol"/>
    <property type="evidence" value="ECO:0007669"/>
    <property type="project" value="TreeGrafter"/>
</dbReference>
<feature type="active site" description="Proton acceptor" evidence="11">
    <location>
        <position position="1005"/>
    </location>
</feature>
<keyword evidence="3" id="KW-0677">Repeat</keyword>
<dbReference type="InterPro" id="IPR017441">
    <property type="entry name" value="Protein_kinase_ATP_BS"/>
</dbReference>
<dbReference type="GO" id="GO:0046427">
    <property type="term" value="P:positive regulation of receptor signaling pathway via JAK-STAT"/>
    <property type="evidence" value="ECO:0007669"/>
    <property type="project" value="Ensembl"/>
</dbReference>
<dbReference type="GO" id="GO:0140105">
    <property type="term" value="P:interleukin-10-mediated signaling pathway"/>
    <property type="evidence" value="ECO:0007669"/>
    <property type="project" value="Ensembl"/>
</dbReference>
<dbReference type="FunCoup" id="G3STB4">
    <property type="interactions" value="419"/>
</dbReference>
<dbReference type="Pfam" id="PF21990">
    <property type="entry name" value="SH2_1"/>
    <property type="match status" value="1"/>
</dbReference>
<dbReference type="GO" id="GO:0004715">
    <property type="term" value="F:non-membrane spanning protein tyrosine kinase activity"/>
    <property type="evidence" value="ECO:0007669"/>
    <property type="project" value="UniProtKB-UniRule"/>
</dbReference>
<evidence type="ECO:0000256" key="7">
    <source>
        <dbReference type="ARBA" id="ARBA00022999"/>
    </source>
</evidence>
<feature type="binding site" evidence="12">
    <location>
        <begin position="885"/>
        <end position="893"/>
    </location>
    <ligand>
        <name>ATP</name>
        <dbReference type="ChEBI" id="CHEBI:30616"/>
    </ligand>
</feature>
<keyword evidence="5 10" id="KW-0418">Kinase</keyword>
<dbReference type="InterPro" id="IPR000299">
    <property type="entry name" value="FERM_domain"/>
</dbReference>
<feature type="domain" description="FERM" evidence="17">
    <location>
        <begin position="31"/>
        <end position="433"/>
    </location>
</feature>
<dbReference type="PROSITE" id="PS50011">
    <property type="entry name" value="PROTEIN_KINASE_DOM"/>
    <property type="match status" value="1"/>
</dbReference>
<evidence type="ECO:0000259" key="17">
    <source>
        <dbReference type="PROSITE" id="PS50057"/>
    </source>
</evidence>
<dbReference type="PANTHER" id="PTHR45807">
    <property type="entry name" value="TYROSINE-PROTEIN KINASE HOPSCOTCH"/>
    <property type="match status" value="1"/>
</dbReference>
<dbReference type="FunFam" id="1.10.510.10:FF:000114">
    <property type="entry name" value="Tyrosine-protein kinase JAK2"/>
    <property type="match status" value="1"/>
</dbReference>
<dbReference type="SUPFAM" id="SSF56112">
    <property type="entry name" value="Protein kinase-like (PK-like)"/>
    <property type="match status" value="1"/>
</dbReference>
<organism evidence="18 19">
    <name type="scientific">Loxodonta africana</name>
    <name type="common">African elephant</name>
    <dbReference type="NCBI Taxonomy" id="9785"/>
    <lineage>
        <taxon>Eukaryota</taxon>
        <taxon>Metazoa</taxon>
        <taxon>Chordata</taxon>
        <taxon>Craniata</taxon>
        <taxon>Vertebrata</taxon>
        <taxon>Euteleostomi</taxon>
        <taxon>Mammalia</taxon>
        <taxon>Eutheria</taxon>
        <taxon>Afrotheria</taxon>
        <taxon>Proboscidea</taxon>
        <taxon>Elephantidae</taxon>
        <taxon>Loxodonta</taxon>
    </lineage>
</organism>
<dbReference type="GO" id="GO:0051142">
    <property type="term" value="P:positive regulation of NK T cell proliferation"/>
    <property type="evidence" value="ECO:0007669"/>
    <property type="project" value="Ensembl"/>
</dbReference>
<feature type="region of interest" description="Disordered" evidence="15">
    <location>
        <begin position="611"/>
        <end position="633"/>
    </location>
</feature>
<dbReference type="Gene3D" id="3.30.200.20">
    <property type="entry name" value="Phosphorylase Kinase, domain 1"/>
    <property type="match status" value="2"/>
</dbReference>
<accession>G3STB4</accession>
<dbReference type="PRINTS" id="PR01823">
    <property type="entry name" value="JANUSKINASE"/>
</dbReference>
<keyword evidence="8 10" id="KW-0829">Tyrosine-protein kinase</keyword>
<dbReference type="InterPro" id="IPR051286">
    <property type="entry name" value="JAK"/>
</dbReference>
<dbReference type="GO" id="GO:0006357">
    <property type="term" value="P:regulation of transcription by RNA polymerase II"/>
    <property type="evidence" value="ECO:0007669"/>
    <property type="project" value="Ensembl"/>
</dbReference>
<keyword evidence="7" id="KW-0727">SH2 domain</keyword>
<feature type="domain" description="Protein kinase" evidence="16">
    <location>
        <begin position="879"/>
        <end position="1158"/>
    </location>
</feature>
<dbReference type="SMART" id="SM00219">
    <property type="entry name" value="TyrKc"/>
    <property type="match status" value="1"/>
</dbReference>
<evidence type="ECO:0000256" key="1">
    <source>
        <dbReference type="ARBA" id="ARBA00022553"/>
    </source>
</evidence>
<reference evidence="18" key="2">
    <citation type="submission" date="2025-08" db="UniProtKB">
        <authorList>
            <consortium name="Ensembl"/>
        </authorList>
    </citation>
    <scope>IDENTIFICATION</scope>
    <source>
        <strain evidence="18">Isolate ISIS603380</strain>
    </source>
</reference>
<dbReference type="SUPFAM" id="SSF55550">
    <property type="entry name" value="SH2 domain"/>
    <property type="match status" value="1"/>
</dbReference>
<keyword evidence="6 10" id="KW-0067">ATP-binding</keyword>
<dbReference type="GO" id="GO:0060333">
    <property type="term" value="P:type II interferon-mediated signaling pathway"/>
    <property type="evidence" value="ECO:0007669"/>
    <property type="project" value="Ensembl"/>
</dbReference>
<dbReference type="PROSITE" id="PS00109">
    <property type="entry name" value="PROTEIN_KINASE_TYR"/>
    <property type="match status" value="1"/>
</dbReference>
<evidence type="ECO:0000313" key="19">
    <source>
        <dbReference type="Proteomes" id="UP000007646"/>
    </source>
</evidence>
<dbReference type="GO" id="GO:0007259">
    <property type="term" value="P:cell surface receptor signaling pathway via JAK-STAT"/>
    <property type="evidence" value="ECO:0007669"/>
    <property type="project" value="Ensembl"/>
</dbReference>
<dbReference type="GO" id="GO:0042022">
    <property type="term" value="C:interleukin-12 receptor complex"/>
    <property type="evidence" value="ECO:0007669"/>
    <property type="project" value="Ensembl"/>
</dbReference>
<dbReference type="PRINTS" id="PR00109">
    <property type="entry name" value="TYRKINASE"/>
</dbReference>
<dbReference type="PROSITE" id="PS00107">
    <property type="entry name" value="PROTEIN_KINASE_ATP"/>
    <property type="match status" value="1"/>
</dbReference>
<evidence type="ECO:0000256" key="3">
    <source>
        <dbReference type="ARBA" id="ARBA00022737"/>
    </source>
</evidence>
<dbReference type="FunFam" id="3.30.200.20:FF:000084">
    <property type="entry name" value="Tyrosine-protein kinase"/>
    <property type="match status" value="1"/>
</dbReference>
<protein>
    <recommendedName>
        <fullName evidence="10 14">Tyrosine-protein kinase</fullName>
        <ecNumber evidence="10 14">2.7.10.2</ecNumber>
    </recommendedName>
</protein>
<gene>
    <name evidence="18" type="primary">TYK2</name>
</gene>
<evidence type="ECO:0000256" key="10">
    <source>
        <dbReference type="PIRNR" id="PIRNR000636"/>
    </source>
</evidence>
<evidence type="ECO:0000256" key="12">
    <source>
        <dbReference type="PIRSR" id="PIRSR000636-2"/>
    </source>
</evidence>
<feature type="binding site" evidence="12 13">
    <location>
        <position position="912"/>
    </location>
    <ligand>
        <name>ATP</name>
        <dbReference type="ChEBI" id="CHEBI:30616"/>
    </ligand>
</feature>
<evidence type="ECO:0000259" key="16">
    <source>
        <dbReference type="PROSITE" id="PS50011"/>
    </source>
</evidence>
<dbReference type="EC" id="2.7.10.2" evidence="10 14"/>
<dbReference type="SMART" id="SM00295">
    <property type="entry name" value="B41"/>
    <property type="match status" value="1"/>
</dbReference>
<evidence type="ECO:0000256" key="11">
    <source>
        <dbReference type="PIRSR" id="PIRSR000636-1"/>
    </source>
</evidence>
<evidence type="ECO:0000256" key="13">
    <source>
        <dbReference type="PROSITE-ProRule" id="PRU10141"/>
    </source>
</evidence>
<evidence type="ECO:0000256" key="2">
    <source>
        <dbReference type="ARBA" id="ARBA00022679"/>
    </source>
</evidence>
<dbReference type="Pfam" id="PF18379">
    <property type="entry name" value="FERM_F1"/>
    <property type="match status" value="1"/>
</dbReference>
<dbReference type="InterPro" id="IPR016045">
    <property type="entry name" value="Tyr_kinase_non-rcpt_TYK2_N"/>
</dbReference>
<evidence type="ECO:0000256" key="15">
    <source>
        <dbReference type="SAM" id="MobiDB-lite"/>
    </source>
</evidence>
<dbReference type="Pfam" id="PF17887">
    <property type="entry name" value="Jak1_Phl"/>
    <property type="match status" value="1"/>
</dbReference>
<dbReference type="Proteomes" id="UP000007646">
    <property type="component" value="Unassembled WGS sequence"/>
</dbReference>